<reference evidence="2" key="1">
    <citation type="submission" date="2015-09" db="EMBL/GenBank/DDBJ databases">
        <authorList>
            <person name="Daims H."/>
        </authorList>
    </citation>
    <scope>NUCLEOTIDE SEQUENCE [LARGE SCALE GENOMIC DNA]</scope>
</reference>
<evidence type="ECO:0000313" key="2">
    <source>
        <dbReference type="Proteomes" id="UP000066284"/>
    </source>
</evidence>
<keyword evidence="2" id="KW-1185">Reference proteome</keyword>
<accession>A0A0S4KV13</accession>
<protein>
    <submittedName>
        <fullName evidence="1">Uncharacterized protein</fullName>
    </submittedName>
</protein>
<proteinExistence type="predicted"/>
<dbReference type="Proteomes" id="UP000066284">
    <property type="component" value="Chromosome 1"/>
</dbReference>
<name>A0A0S4KV13_9BACT</name>
<dbReference type="KEGG" id="nio:NITINOP_2177"/>
<dbReference type="STRING" id="1715989.NITINOP_2177"/>
<dbReference type="AlphaFoldDB" id="A0A0S4KV13"/>
<dbReference type="EMBL" id="LN885086">
    <property type="protein sequence ID" value="CUQ67149.1"/>
    <property type="molecule type" value="Genomic_DNA"/>
</dbReference>
<gene>
    <name evidence="1" type="ORF">NITINOP_2177</name>
</gene>
<organism evidence="1 2">
    <name type="scientific">Candidatus Nitrospira inopinata</name>
    <dbReference type="NCBI Taxonomy" id="1715989"/>
    <lineage>
        <taxon>Bacteria</taxon>
        <taxon>Pseudomonadati</taxon>
        <taxon>Nitrospirota</taxon>
        <taxon>Nitrospiria</taxon>
        <taxon>Nitrospirales</taxon>
        <taxon>Nitrospiraceae</taxon>
        <taxon>Nitrospira</taxon>
    </lineage>
</organism>
<sequence>MPFSRWMSSVVKGDIRKPLIVEGMLLDSKRHSC</sequence>
<evidence type="ECO:0000313" key="1">
    <source>
        <dbReference type="EMBL" id="CUQ67149.1"/>
    </source>
</evidence>